<dbReference type="AlphaFoldDB" id="A0A3D8PC17"/>
<feature type="domain" description="YjiS-like" evidence="1">
    <location>
        <begin position="25"/>
        <end position="59"/>
    </location>
</feature>
<gene>
    <name evidence="2" type="ORF">DIE28_07115</name>
</gene>
<organism evidence="2 3">
    <name type="scientific">Paracoccus thiocyanatus</name>
    <dbReference type="NCBI Taxonomy" id="34006"/>
    <lineage>
        <taxon>Bacteria</taxon>
        <taxon>Pseudomonadati</taxon>
        <taxon>Pseudomonadota</taxon>
        <taxon>Alphaproteobacteria</taxon>
        <taxon>Rhodobacterales</taxon>
        <taxon>Paracoccaceae</taxon>
        <taxon>Paracoccus</taxon>
    </lineage>
</organism>
<keyword evidence="3" id="KW-1185">Reference proteome</keyword>
<name>A0A3D8PC17_9RHOB</name>
<evidence type="ECO:0000259" key="1">
    <source>
        <dbReference type="Pfam" id="PF06568"/>
    </source>
</evidence>
<dbReference type="EMBL" id="QFCQ01000028">
    <property type="protein sequence ID" value="RDW13614.1"/>
    <property type="molecule type" value="Genomic_DNA"/>
</dbReference>
<comment type="caution">
    <text evidence="2">The sequence shown here is derived from an EMBL/GenBank/DDBJ whole genome shotgun (WGS) entry which is preliminary data.</text>
</comment>
<dbReference type="Proteomes" id="UP000256679">
    <property type="component" value="Unassembled WGS sequence"/>
</dbReference>
<sequence>MSAVEMSHSRAASGGLGQVFARVTAMVAAWNDARITRRELHRLTDWELTDIGLTRGDIERVARGL</sequence>
<protein>
    <submittedName>
        <fullName evidence="2">Primosomal protein DnaI</fullName>
    </submittedName>
</protein>
<evidence type="ECO:0000313" key="3">
    <source>
        <dbReference type="Proteomes" id="UP000256679"/>
    </source>
</evidence>
<evidence type="ECO:0000313" key="2">
    <source>
        <dbReference type="EMBL" id="RDW13614.1"/>
    </source>
</evidence>
<proteinExistence type="predicted"/>
<dbReference type="InterPro" id="IPR009506">
    <property type="entry name" value="YjiS-like"/>
</dbReference>
<dbReference type="RefSeq" id="WP_115755368.1">
    <property type="nucleotide sequence ID" value="NZ_QFCQ01000028.1"/>
</dbReference>
<accession>A0A3D8PC17</accession>
<dbReference type="Pfam" id="PF06568">
    <property type="entry name" value="YjiS-like"/>
    <property type="match status" value="1"/>
</dbReference>
<reference evidence="2 3" key="1">
    <citation type="submission" date="2018-05" db="EMBL/GenBank/DDBJ databases">
        <title>Whole genome sequencing of Paracoccus thiocyanatus SST.</title>
        <authorList>
            <person name="Ghosh W."/>
            <person name="Rameez M.J."/>
            <person name="Roy C."/>
        </authorList>
    </citation>
    <scope>NUCLEOTIDE SEQUENCE [LARGE SCALE GENOMIC DNA]</scope>
    <source>
        <strain evidence="2 3">SST</strain>
    </source>
</reference>